<comment type="caution">
    <text evidence="2">The sequence shown here is derived from an EMBL/GenBank/DDBJ whole genome shotgun (WGS) entry which is preliminary data.</text>
</comment>
<feature type="region of interest" description="Disordered" evidence="1">
    <location>
        <begin position="1"/>
        <end position="23"/>
    </location>
</feature>
<dbReference type="EMBL" id="VSRR010000525">
    <property type="protein sequence ID" value="MPC16668.1"/>
    <property type="molecule type" value="Genomic_DNA"/>
</dbReference>
<keyword evidence="3" id="KW-1185">Reference proteome</keyword>
<organism evidence="2 3">
    <name type="scientific">Portunus trituberculatus</name>
    <name type="common">Swimming crab</name>
    <name type="synonym">Neptunus trituberculatus</name>
    <dbReference type="NCBI Taxonomy" id="210409"/>
    <lineage>
        <taxon>Eukaryota</taxon>
        <taxon>Metazoa</taxon>
        <taxon>Ecdysozoa</taxon>
        <taxon>Arthropoda</taxon>
        <taxon>Crustacea</taxon>
        <taxon>Multicrustacea</taxon>
        <taxon>Malacostraca</taxon>
        <taxon>Eumalacostraca</taxon>
        <taxon>Eucarida</taxon>
        <taxon>Decapoda</taxon>
        <taxon>Pleocyemata</taxon>
        <taxon>Brachyura</taxon>
        <taxon>Eubrachyura</taxon>
        <taxon>Portunoidea</taxon>
        <taxon>Portunidae</taxon>
        <taxon>Portuninae</taxon>
        <taxon>Portunus</taxon>
    </lineage>
</organism>
<dbReference type="Proteomes" id="UP000324222">
    <property type="component" value="Unassembled WGS sequence"/>
</dbReference>
<proteinExistence type="predicted"/>
<evidence type="ECO:0000313" key="3">
    <source>
        <dbReference type="Proteomes" id="UP000324222"/>
    </source>
</evidence>
<protein>
    <submittedName>
        <fullName evidence="2">Uncharacterized protein</fullName>
    </submittedName>
</protein>
<name>A0A5B7D5Y4_PORTR</name>
<evidence type="ECO:0000256" key="1">
    <source>
        <dbReference type="SAM" id="MobiDB-lite"/>
    </source>
</evidence>
<gene>
    <name evidence="2" type="ORF">E2C01_009498</name>
</gene>
<evidence type="ECO:0000313" key="2">
    <source>
        <dbReference type="EMBL" id="MPC16668.1"/>
    </source>
</evidence>
<accession>A0A5B7D5Y4</accession>
<reference evidence="2 3" key="1">
    <citation type="submission" date="2019-05" db="EMBL/GenBank/DDBJ databases">
        <title>Another draft genome of Portunus trituberculatus and its Hox gene families provides insights of decapod evolution.</title>
        <authorList>
            <person name="Jeong J.-H."/>
            <person name="Song I."/>
            <person name="Kim S."/>
            <person name="Choi T."/>
            <person name="Kim D."/>
            <person name="Ryu S."/>
            <person name="Kim W."/>
        </authorList>
    </citation>
    <scope>NUCLEOTIDE SEQUENCE [LARGE SCALE GENOMIC DNA]</scope>
    <source>
        <tissue evidence="2">Muscle</tissue>
    </source>
</reference>
<dbReference type="AlphaFoldDB" id="A0A5B7D5Y4"/>
<sequence length="87" mass="9163">MLSGERGECKAGSKESCSRLTRREVGRHGDAAAALFMLREKDGEAFLLSIMCSGGGILSEAKALTSKSLLSQSGLDEPTEGPKGEFN</sequence>